<dbReference type="GeneID" id="101592353"/>
<dbReference type="GO" id="GO:0016020">
    <property type="term" value="C:membrane"/>
    <property type="evidence" value="ECO:0007669"/>
    <property type="project" value="UniProtKB-SubCell"/>
</dbReference>
<keyword evidence="3 6" id="KW-0812">Transmembrane</keyword>
<dbReference type="AlphaFoldDB" id="A0A6P6DCP8"/>
<dbReference type="FunCoup" id="A0A6P6DCP8">
    <property type="interactions" value="65"/>
</dbReference>
<comment type="caution">
    <text evidence="6">Lacks conserved residue(s) required for the propagation of feature annotation.</text>
</comment>
<dbReference type="OrthoDB" id="5979286at2759"/>
<dbReference type="PANTHER" id="PTHR12372">
    <property type="entry name" value="PECANEX"/>
    <property type="match status" value="1"/>
</dbReference>
<proteinExistence type="inferred from homology"/>
<evidence type="ECO:0000256" key="1">
    <source>
        <dbReference type="ARBA" id="ARBA00004141"/>
    </source>
</evidence>
<dbReference type="CTD" id="64430"/>
<evidence type="ECO:0000313" key="9">
    <source>
        <dbReference type="RefSeq" id="XP_023557403.1"/>
    </source>
</evidence>
<protein>
    <recommendedName>
        <fullName evidence="6">Pecanex-like protein</fullName>
    </recommendedName>
</protein>
<keyword evidence="4 6" id="KW-1133">Transmembrane helix</keyword>
<gene>
    <name evidence="9" type="primary">Pcnx4</name>
</gene>
<dbReference type="Pfam" id="PF05041">
    <property type="entry name" value="Pecanex_C"/>
    <property type="match status" value="1"/>
</dbReference>
<dbReference type="InterPro" id="IPR039797">
    <property type="entry name" value="Pecanex"/>
</dbReference>
<comment type="subcellular location">
    <subcellularLocation>
        <location evidence="1 6">Membrane</location>
        <topology evidence="1 6">Multi-pass membrane protein</topology>
    </subcellularLocation>
</comment>
<keyword evidence="8" id="KW-1185">Reference proteome</keyword>
<dbReference type="RefSeq" id="XP_023557403.1">
    <property type="nucleotide sequence ID" value="XM_023701635.1"/>
</dbReference>
<feature type="domain" description="Pecanex C-terminal" evidence="7">
    <location>
        <begin position="588"/>
        <end position="742"/>
    </location>
</feature>
<reference evidence="9" key="1">
    <citation type="submission" date="2025-08" db="UniProtKB">
        <authorList>
            <consortium name="RefSeq"/>
        </authorList>
    </citation>
    <scope>IDENTIFICATION</scope>
</reference>
<evidence type="ECO:0000256" key="4">
    <source>
        <dbReference type="ARBA" id="ARBA00022989"/>
    </source>
</evidence>
<comment type="similarity">
    <text evidence="2 6">Belongs to the pecanex family.</text>
</comment>
<dbReference type="Proteomes" id="UP000515203">
    <property type="component" value="Unplaced"/>
</dbReference>
<evidence type="ECO:0000256" key="6">
    <source>
        <dbReference type="RuleBase" id="RU367089"/>
    </source>
</evidence>
<dbReference type="InParanoid" id="A0A6P6DCP8"/>
<evidence type="ECO:0000313" key="8">
    <source>
        <dbReference type="Proteomes" id="UP000515203"/>
    </source>
</evidence>
<sequence>MGGCANCDCIPREASQAPEGRCCQKDFANLSPFALIAFLSLDDSLQRPHSVSVSLGFTRAFRTVWQNTENAVLEAAVVSAAHLLISSADLWWNRSLNTGMRLLLVGFIRDRLIQFISKLQFALTVLLASWMEKKQHRATTATLCTLNVTFFPLVLGIIALSTLLSAPLLPLFTLPVFLVGFPRPTQSWPGAVGTSACVCADTMYYEQMAPRLTAGLQTAMAAGSFGLLLPGSHYLGRFQDRLIWIMILECGYTYCCVNIKGLELQETSCHAAEARRVDELFESAFEQECPKICSLNEHFGNVLTPCTVLPVKLYSDARNVLSGIIDSHENLKSFKSDLIKVLVFILLQYCSKRSRKQENFHKTASKGNVAPVVLPPLNPSSHSQSPEDIDSFKSETLNDWSDDIFGDEPVVKKGKEGKNWLTDFPGTTLPLPGSVDPQRVDDLPTDTVSERSLYKAVLLGYPAADRGKEEGVAYIPLCEFSSPHSHLVSLPEEWRPSCMPSSKMKEMSPLFPEDWYQFLLSQLECFPSEAMPSAALEEITKDKVLRDSYIHTVMTCYVGLLGIDDMVPTAGHILRVYNGVLPWSSALDWLTVKPELFQLVLKAFRYTLKLMVDKASLGPVEDFKELKGCLEEYESDWYIGLVSDEQWKEAVLQEKPSLFSLGYDPTMGVYTGRVLTLQEALIQVGKVNADAVRGQWANLSWELLYATNDDEERYSIQAHPLLLRNLTVQAAEPPLGYPVYSSEPLSVRW</sequence>
<dbReference type="InterPro" id="IPR007735">
    <property type="entry name" value="Pecanex_C"/>
</dbReference>
<organism evidence="8 9">
    <name type="scientific">Octodon degus</name>
    <name type="common">Degu</name>
    <name type="synonym">Sciurus degus</name>
    <dbReference type="NCBI Taxonomy" id="10160"/>
    <lineage>
        <taxon>Eukaryota</taxon>
        <taxon>Metazoa</taxon>
        <taxon>Chordata</taxon>
        <taxon>Craniata</taxon>
        <taxon>Vertebrata</taxon>
        <taxon>Euteleostomi</taxon>
        <taxon>Mammalia</taxon>
        <taxon>Eutheria</taxon>
        <taxon>Euarchontoglires</taxon>
        <taxon>Glires</taxon>
        <taxon>Rodentia</taxon>
        <taxon>Hystricomorpha</taxon>
        <taxon>Octodontidae</taxon>
        <taxon>Octodon</taxon>
    </lineage>
</organism>
<evidence type="ECO:0000259" key="7">
    <source>
        <dbReference type="Pfam" id="PF05041"/>
    </source>
</evidence>
<evidence type="ECO:0000256" key="5">
    <source>
        <dbReference type="ARBA" id="ARBA00023136"/>
    </source>
</evidence>
<feature type="transmembrane region" description="Helical" evidence="6">
    <location>
        <begin position="143"/>
        <end position="164"/>
    </location>
</feature>
<keyword evidence="5 6" id="KW-0472">Membrane</keyword>
<dbReference type="PANTHER" id="PTHR12372:SF6">
    <property type="entry name" value="PECANEX-LIKE PROTEIN 4"/>
    <property type="match status" value="1"/>
</dbReference>
<evidence type="ECO:0000256" key="3">
    <source>
        <dbReference type="ARBA" id="ARBA00022692"/>
    </source>
</evidence>
<evidence type="ECO:0000256" key="2">
    <source>
        <dbReference type="ARBA" id="ARBA00010170"/>
    </source>
</evidence>
<accession>A0A6P6DCP8</accession>
<name>A0A6P6DCP8_OCTDE</name>